<evidence type="ECO:0000313" key="7">
    <source>
        <dbReference type="EMBL" id="KAK2196481.1"/>
    </source>
</evidence>
<dbReference type="SMART" id="SM00054">
    <property type="entry name" value="EFh"/>
    <property type="match status" value="2"/>
</dbReference>
<keyword evidence="8" id="KW-1185">Reference proteome</keyword>
<dbReference type="GO" id="GO:0016460">
    <property type="term" value="C:myosin II complex"/>
    <property type="evidence" value="ECO:0007669"/>
    <property type="project" value="TreeGrafter"/>
</dbReference>
<evidence type="ECO:0000256" key="4">
    <source>
        <dbReference type="ARBA" id="ARBA00022837"/>
    </source>
</evidence>
<dbReference type="SUPFAM" id="SSF47473">
    <property type="entry name" value="EF-hand"/>
    <property type="match status" value="1"/>
</dbReference>
<evidence type="ECO:0000313" key="8">
    <source>
        <dbReference type="Proteomes" id="UP001214638"/>
    </source>
</evidence>
<keyword evidence="3" id="KW-0677">Repeat</keyword>
<proteinExistence type="inferred from homology"/>
<dbReference type="Pfam" id="PF00036">
    <property type="entry name" value="EF-hand_1"/>
    <property type="match status" value="1"/>
</dbReference>
<dbReference type="RefSeq" id="XP_067803323.1">
    <property type="nucleotide sequence ID" value="XM_067946759.1"/>
</dbReference>
<evidence type="ECO:0000256" key="1">
    <source>
        <dbReference type="ARBA" id="ARBA00004245"/>
    </source>
</evidence>
<sequence>MSSDTKRDTSLLGGHSPVNMNFNGMDEALLIGEEAVRIQHTRIGGVITSSIEREIVDAFRLFDANNDGEINFYECQAAFRALRLNSDIASMRELFASAGKTIEDCLRLEDFRNLTVSQIPGRYTNEEVNRIFDLLQDGNGMITLSSLSAAAERIGASFRREELEIMVSEACKNGVGITLEEFRPLLWRSWSGGDGDGLSDDST</sequence>
<dbReference type="InterPro" id="IPR050230">
    <property type="entry name" value="CALM/Myosin/TropC-like"/>
</dbReference>
<dbReference type="Gene3D" id="1.10.238.10">
    <property type="entry name" value="EF-hand"/>
    <property type="match status" value="2"/>
</dbReference>
<evidence type="ECO:0000256" key="5">
    <source>
        <dbReference type="ARBA" id="ARBA00023212"/>
    </source>
</evidence>
<accession>A0AAD9UP13</accession>
<dbReference type="Proteomes" id="UP001214638">
    <property type="component" value="Unassembled WGS sequence"/>
</dbReference>
<dbReference type="PANTHER" id="PTHR23048">
    <property type="entry name" value="MYOSIN LIGHT CHAIN 1, 3"/>
    <property type="match status" value="1"/>
</dbReference>
<evidence type="ECO:0000256" key="2">
    <source>
        <dbReference type="ARBA" id="ARBA00005253"/>
    </source>
</evidence>
<dbReference type="GeneID" id="94336026"/>
<dbReference type="EMBL" id="JALLKP010000002">
    <property type="protein sequence ID" value="KAK2196481.1"/>
    <property type="molecule type" value="Genomic_DNA"/>
</dbReference>
<keyword evidence="4" id="KW-0106">Calcium</keyword>
<dbReference type="PROSITE" id="PS50222">
    <property type="entry name" value="EF_HAND_2"/>
    <property type="match status" value="1"/>
</dbReference>
<dbReference type="AlphaFoldDB" id="A0AAD9UP13"/>
<comment type="caution">
    <text evidence="7">The sequence shown here is derived from an EMBL/GenBank/DDBJ whole genome shotgun (WGS) entry which is preliminary data.</text>
</comment>
<name>A0AAD9UP13_9APIC</name>
<feature type="domain" description="EF-hand" evidence="6">
    <location>
        <begin position="50"/>
        <end position="85"/>
    </location>
</feature>
<evidence type="ECO:0000259" key="6">
    <source>
        <dbReference type="PROSITE" id="PS50222"/>
    </source>
</evidence>
<gene>
    <name evidence="7" type="ORF">BdWA1_001728</name>
</gene>
<reference evidence="7" key="1">
    <citation type="journal article" date="2023" name="Nat. Microbiol.">
        <title>Babesia duncani multi-omics identifies virulence factors and drug targets.</title>
        <authorList>
            <person name="Singh P."/>
            <person name="Lonardi S."/>
            <person name="Liang Q."/>
            <person name="Vydyam P."/>
            <person name="Khabirova E."/>
            <person name="Fang T."/>
            <person name="Gihaz S."/>
            <person name="Thekkiniath J."/>
            <person name="Munshi M."/>
            <person name="Abel S."/>
            <person name="Ciampossin L."/>
            <person name="Batugedara G."/>
            <person name="Gupta M."/>
            <person name="Lu X.M."/>
            <person name="Lenz T."/>
            <person name="Chakravarty S."/>
            <person name="Cornillot E."/>
            <person name="Hu Y."/>
            <person name="Ma W."/>
            <person name="Gonzalez L.M."/>
            <person name="Sanchez S."/>
            <person name="Estrada K."/>
            <person name="Sanchez-Flores A."/>
            <person name="Montero E."/>
            <person name="Harb O.S."/>
            <person name="Le Roch K.G."/>
            <person name="Mamoun C.B."/>
        </authorList>
    </citation>
    <scope>NUCLEOTIDE SEQUENCE</scope>
    <source>
        <strain evidence="7">WA1</strain>
    </source>
</reference>
<protein>
    <submittedName>
        <fullName evidence="7">Bifunctional EF-hand domain/EF-hand domain pair</fullName>
    </submittedName>
</protein>
<comment type="subcellular location">
    <subcellularLocation>
        <location evidence="1">Cytoplasm</location>
        <location evidence="1">Cytoskeleton</location>
    </subcellularLocation>
</comment>
<evidence type="ECO:0000256" key="3">
    <source>
        <dbReference type="ARBA" id="ARBA00022737"/>
    </source>
</evidence>
<dbReference type="KEGG" id="bdw:94336026"/>
<organism evidence="7 8">
    <name type="scientific">Babesia duncani</name>
    <dbReference type="NCBI Taxonomy" id="323732"/>
    <lineage>
        <taxon>Eukaryota</taxon>
        <taxon>Sar</taxon>
        <taxon>Alveolata</taxon>
        <taxon>Apicomplexa</taxon>
        <taxon>Aconoidasida</taxon>
        <taxon>Piroplasmida</taxon>
        <taxon>Babesiidae</taxon>
        <taxon>Babesia</taxon>
    </lineage>
</organism>
<dbReference type="InterPro" id="IPR002048">
    <property type="entry name" value="EF_hand_dom"/>
</dbReference>
<keyword evidence="5" id="KW-0963">Cytoplasm</keyword>
<keyword evidence="5" id="KW-0206">Cytoskeleton</keyword>
<dbReference type="InterPro" id="IPR011992">
    <property type="entry name" value="EF-hand-dom_pair"/>
</dbReference>
<comment type="similarity">
    <text evidence="2">Belongs to the centrin family.</text>
</comment>
<dbReference type="GO" id="GO:0005509">
    <property type="term" value="F:calcium ion binding"/>
    <property type="evidence" value="ECO:0007669"/>
    <property type="project" value="InterPro"/>
</dbReference>
<dbReference type="PANTHER" id="PTHR23048:SF59">
    <property type="entry name" value="EF-HAND SUPERFAMILY PROTEIN"/>
    <property type="match status" value="1"/>
</dbReference>